<reference evidence="6 7" key="1">
    <citation type="submission" date="2017-11" db="EMBL/GenBank/DDBJ databases">
        <title>Genomic Encyclopedia of Archaeal and Bacterial Type Strains, Phase II (KMG-II): From Individual Species to Whole Genera.</title>
        <authorList>
            <person name="Goeker M."/>
        </authorList>
    </citation>
    <scope>NUCLEOTIDE SEQUENCE [LARGE SCALE GENOMIC DNA]</scope>
    <source>
        <strain evidence="6 7">DSM 25625</strain>
    </source>
</reference>
<dbReference type="AlphaFoldDB" id="A0A2M9BYU3"/>
<evidence type="ECO:0000256" key="2">
    <source>
        <dbReference type="ARBA" id="ARBA00007639"/>
    </source>
</evidence>
<dbReference type="Proteomes" id="UP000230161">
    <property type="component" value="Unassembled WGS sequence"/>
</dbReference>
<evidence type="ECO:0000313" key="6">
    <source>
        <dbReference type="EMBL" id="PJJ63236.1"/>
    </source>
</evidence>
<dbReference type="Gene3D" id="3.40.50.2300">
    <property type="match status" value="2"/>
</dbReference>
<dbReference type="InterPro" id="IPR028082">
    <property type="entry name" value="Peripla_BP_I"/>
</dbReference>
<dbReference type="SUPFAM" id="SSF53822">
    <property type="entry name" value="Periplasmic binding protein-like I"/>
    <property type="match status" value="1"/>
</dbReference>
<comment type="subcellular location">
    <subcellularLocation>
        <location evidence="1">Cell envelope</location>
    </subcellularLocation>
</comment>
<comment type="caution">
    <text evidence="6">The sequence shown here is derived from an EMBL/GenBank/DDBJ whole genome shotgun (WGS) entry which is preliminary data.</text>
</comment>
<name>A0A2M9BYU3_9MICO</name>
<dbReference type="GO" id="GO:0030313">
    <property type="term" value="C:cell envelope"/>
    <property type="evidence" value="ECO:0007669"/>
    <property type="project" value="UniProtKB-SubCell"/>
</dbReference>
<evidence type="ECO:0000256" key="4">
    <source>
        <dbReference type="SAM" id="SignalP"/>
    </source>
</evidence>
<protein>
    <submittedName>
        <fullName evidence="6">Ribose transport system substrate-binding protein</fullName>
    </submittedName>
</protein>
<feature type="chain" id="PRO_5014902792" evidence="4">
    <location>
        <begin position="33"/>
        <end position="361"/>
    </location>
</feature>
<comment type="similarity">
    <text evidence="2">Belongs to the bacterial solute-binding protein 2 family.</text>
</comment>
<dbReference type="CDD" id="cd19996">
    <property type="entry name" value="PBP1_ABC_sugar_binding-like"/>
    <property type="match status" value="1"/>
</dbReference>
<keyword evidence="3 4" id="KW-0732">Signal</keyword>
<evidence type="ECO:0000256" key="1">
    <source>
        <dbReference type="ARBA" id="ARBA00004196"/>
    </source>
</evidence>
<accession>A0A2M9BYU3</accession>
<keyword evidence="7" id="KW-1185">Reference proteome</keyword>
<dbReference type="GO" id="GO:0030246">
    <property type="term" value="F:carbohydrate binding"/>
    <property type="evidence" value="ECO:0007669"/>
    <property type="project" value="UniProtKB-ARBA"/>
</dbReference>
<dbReference type="PROSITE" id="PS51257">
    <property type="entry name" value="PROKAR_LIPOPROTEIN"/>
    <property type="match status" value="1"/>
</dbReference>
<feature type="signal peptide" evidence="4">
    <location>
        <begin position="1"/>
        <end position="32"/>
    </location>
</feature>
<dbReference type="OrthoDB" id="7322203at2"/>
<dbReference type="InterPro" id="IPR025997">
    <property type="entry name" value="SBP_2_dom"/>
</dbReference>
<evidence type="ECO:0000259" key="5">
    <source>
        <dbReference type="Pfam" id="PF13407"/>
    </source>
</evidence>
<feature type="domain" description="Periplasmic binding protein" evidence="5">
    <location>
        <begin position="57"/>
        <end position="313"/>
    </location>
</feature>
<evidence type="ECO:0000256" key="3">
    <source>
        <dbReference type="ARBA" id="ARBA00022729"/>
    </source>
</evidence>
<dbReference type="Pfam" id="PF13407">
    <property type="entry name" value="Peripla_BP_4"/>
    <property type="match status" value="1"/>
</dbReference>
<dbReference type="PANTHER" id="PTHR46847">
    <property type="entry name" value="D-ALLOSE-BINDING PERIPLASMIC PROTEIN-RELATED"/>
    <property type="match status" value="1"/>
</dbReference>
<proteinExistence type="inferred from homology"/>
<organism evidence="6 7">
    <name type="scientific">Compostimonas suwonensis</name>
    <dbReference type="NCBI Taxonomy" id="1048394"/>
    <lineage>
        <taxon>Bacteria</taxon>
        <taxon>Bacillati</taxon>
        <taxon>Actinomycetota</taxon>
        <taxon>Actinomycetes</taxon>
        <taxon>Micrococcales</taxon>
        <taxon>Microbacteriaceae</taxon>
        <taxon>Compostimonas</taxon>
    </lineage>
</organism>
<dbReference type="PANTHER" id="PTHR46847:SF1">
    <property type="entry name" value="D-ALLOSE-BINDING PERIPLASMIC PROTEIN-RELATED"/>
    <property type="match status" value="1"/>
</dbReference>
<dbReference type="EMBL" id="PGFB01000002">
    <property type="protein sequence ID" value="PJJ63236.1"/>
    <property type="molecule type" value="Genomic_DNA"/>
</dbReference>
<sequence>MKTTHSRALRRGIATAAALTTVALITAGCSTAGTPEGTGAAGDSSYMVAPKDGKLTVGFSNSFAGNAFRTQMIYELQDEAAKMSDDVADLIVTDANNSVDKQLSDINDLLTKGVDILLIDAASETALNSAVQRAWQQGVLVVSFDNTVSSEHSITVNTDQTEFGQIGGEWLASKLTSGDTVVTLDGTSGSPVNDARLTGATDELDAAGVSVVGSADTDWDQAKGQSAAADLLSANPDIAGIYSQGGGPSLGALNAIEQRGSALVPITGEGYNGFLKKWKELKDSQGWESIAPSNPPYLGAIALDYAVKAVRGEDPGQAPHIDLPVITQDTLEDYVRPDLPDAFFLPTQLSEESIQKYYGGN</sequence>
<gene>
    <name evidence="6" type="ORF">CLV54_0893</name>
</gene>
<dbReference type="RefSeq" id="WP_100343771.1">
    <property type="nucleotide sequence ID" value="NZ_PGFB01000002.1"/>
</dbReference>
<evidence type="ECO:0000313" key="7">
    <source>
        <dbReference type="Proteomes" id="UP000230161"/>
    </source>
</evidence>